<comment type="caution">
    <text evidence="14">The sequence shown here is derived from an EMBL/GenBank/DDBJ whole genome shotgun (WGS) entry which is preliminary data.</text>
</comment>
<dbReference type="AlphaFoldDB" id="A0A2N3KR11"/>
<dbReference type="PROSITE" id="PS50885">
    <property type="entry name" value="HAMP"/>
    <property type="match status" value="1"/>
</dbReference>
<evidence type="ECO:0000313" key="14">
    <source>
        <dbReference type="EMBL" id="PKR52992.1"/>
    </source>
</evidence>
<dbReference type="PRINTS" id="PR00344">
    <property type="entry name" value="BCTRLSENSOR"/>
</dbReference>
<dbReference type="EC" id="2.7.13.3" evidence="3"/>
<dbReference type="InterPro" id="IPR005467">
    <property type="entry name" value="His_kinase_dom"/>
</dbReference>
<dbReference type="PANTHER" id="PTHR45436:SF1">
    <property type="entry name" value="SENSOR PROTEIN QSEC"/>
    <property type="match status" value="1"/>
</dbReference>
<dbReference type="Proteomes" id="UP000233597">
    <property type="component" value="Unassembled WGS sequence"/>
</dbReference>
<dbReference type="EMBL" id="NWTK01000011">
    <property type="protein sequence ID" value="PKR52992.1"/>
    <property type="molecule type" value="Genomic_DNA"/>
</dbReference>
<keyword evidence="5" id="KW-0808">Transferase</keyword>
<reference evidence="14 15" key="1">
    <citation type="submission" date="2017-09" db="EMBL/GenBank/DDBJ databases">
        <title>Biodiversity and function of Thalassospira species in the particle-attached aromatic-hydrocarbon-degrading consortia from the surface seawater of the South China Sea.</title>
        <authorList>
            <person name="Dong C."/>
            <person name="Liu R."/>
            <person name="Shao Z."/>
        </authorList>
    </citation>
    <scope>NUCLEOTIDE SEQUENCE [LARGE SCALE GENOMIC DNA]</scope>
    <source>
        <strain evidence="14 15">CSC1P2</strain>
    </source>
</reference>
<evidence type="ECO:0000256" key="6">
    <source>
        <dbReference type="ARBA" id="ARBA00022692"/>
    </source>
</evidence>
<dbReference type="GO" id="GO:0005886">
    <property type="term" value="C:plasma membrane"/>
    <property type="evidence" value="ECO:0007669"/>
    <property type="project" value="TreeGrafter"/>
</dbReference>
<feature type="domain" description="Histidine kinase" evidence="12">
    <location>
        <begin position="249"/>
        <end position="466"/>
    </location>
</feature>
<organism evidence="14 15">
    <name type="scientific">Thalassospira marina</name>
    <dbReference type="NCBI Taxonomy" id="2048283"/>
    <lineage>
        <taxon>Bacteria</taxon>
        <taxon>Pseudomonadati</taxon>
        <taxon>Pseudomonadota</taxon>
        <taxon>Alphaproteobacteria</taxon>
        <taxon>Rhodospirillales</taxon>
        <taxon>Thalassospiraceae</taxon>
        <taxon>Thalassospira</taxon>
    </lineage>
</organism>
<proteinExistence type="predicted"/>
<dbReference type="Pfam" id="PF08521">
    <property type="entry name" value="2CSK_N"/>
    <property type="match status" value="1"/>
</dbReference>
<evidence type="ECO:0000256" key="7">
    <source>
        <dbReference type="ARBA" id="ARBA00022777"/>
    </source>
</evidence>
<dbReference type="Gene3D" id="1.10.287.130">
    <property type="match status" value="1"/>
</dbReference>
<keyword evidence="7" id="KW-0418">Kinase</keyword>
<feature type="transmembrane region" description="Helical" evidence="11">
    <location>
        <begin position="12"/>
        <end position="31"/>
    </location>
</feature>
<dbReference type="InterPro" id="IPR013727">
    <property type="entry name" value="2CSK_N"/>
</dbReference>
<evidence type="ECO:0000256" key="11">
    <source>
        <dbReference type="SAM" id="Phobius"/>
    </source>
</evidence>
<evidence type="ECO:0000256" key="1">
    <source>
        <dbReference type="ARBA" id="ARBA00000085"/>
    </source>
</evidence>
<dbReference type="InterPro" id="IPR050428">
    <property type="entry name" value="TCS_sensor_his_kinase"/>
</dbReference>
<evidence type="ECO:0000256" key="3">
    <source>
        <dbReference type="ARBA" id="ARBA00012438"/>
    </source>
</evidence>
<dbReference type="InterPro" id="IPR004358">
    <property type="entry name" value="Sig_transdc_His_kin-like_C"/>
</dbReference>
<dbReference type="SMART" id="SM00387">
    <property type="entry name" value="HATPase_c"/>
    <property type="match status" value="1"/>
</dbReference>
<dbReference type="CDD" id="cd00082">
    <property type="entry name" value="HisKA"/>
    <property type="match status" value="1"/>
</dbReference>
<dbReference type="SUPFAM" id="SSF55874">
    <property type="entry name" value="ATPase domain of HSP90 chaperone/DNA topoisomerase II/histidine kinase"/>
    <property type="match status" value="1"/>
</dbReference>
<name>A0A2N3KR11_9PROT</name>
<dbReference type="RefSeq" id="WP_101268710.1">
    <property type="nucleotide sequence ID" value="NZ_NWTK01000011.1"/>
</dbReference>
<evidence type="ECO:0000259" key="13">
    <source>
        <dbReference type="PROSITE" id="PS50885"/>
    </source>
</evidence>
<sequence>MTENLKTTSLRARLLMWLLLPGMIMATGLLAKNYLSVSEVANRIQDRLLVALAVTISEHAIKSSGDLLSRDIELLLEQFTRDNTYYRVQGPDGAFVTGDFGLPRPPQDVVLQPGVPYFYNAHYRNEDVRAVTMKYLVSDPSSNVHGWVSIDVNQTRRQRDSLIYDELMGSTTDYLVLMFLSGIFAWIGVSHGLAPLQRLQQAIRRRSTDDLRPIRHAMPKEVTEVVSSLNALLARLESSITANQRFIADASHQLRTPLAAVQAEAEWALRNIHSDEDRQALERIVEQTRETARLTSQLLNLARVSPEGRKAGTLSKVNLLSFAARVTAEKVRAALNYEIDLGFDDQSDGLNCEIETGNEVLLREALCNLIDNAVIYSPAGSTITVRVIGSGAVTGPIIEVEDNGPGIAPEDRERVLGRFVRLENNNKQGCGLGLAIVKEVADAHDAVLSLEDGIDGKGLRVRIAFR</sequence>
<dbReference type="SMART" id="SM00388">
    <property type="entry name" value="HisKA"/>
    <property type="match status" value="1"/>
</dbReference>
<evidence type="ECO:0000256" key="10">
    <source>
        <dbReference type="ARBA" id="ARBA00023136"/>
    </source>
</evidence>
<dbReference type="InterPro" id="IPR003660">
    <property type="entry name" value="HAMP_dom"/>
</dbReference>
<keyword evidence="6 11" id="KW-0812">Transmembrane</keyword>
<feature type="domain" description="HAMP" evidence="13">
    <location>
        <begin position="190"/>
        <end position="241"/>
    </location>
</feature>
<dbReference type="OrthoDB" id="913606at2"/>
<keyword evidence="4" id="KW-0597">Phosphoprotein</keyword>
<dbReference type="GO" id="GO:0000155">
    <property type="term" value="F:phosphorelay sensor kinase activity"/>
    <property type="evidence" value="ECO:0007669"/>
    <property type="project" value="InterPro"/>
</dbReference>
<evidence type="ECO:0000256" key="8">
    <source>
        <dbReference type="ARBA" id="ARBA00022989"/>
    </source>
</evidence>
<dbReference type="InterPro" id="IPR036097">
    <property type="entry name" value="HisK_dim/P_sf"/>
</dbReference>
<dbReference type="PROSITE" id="PS50109">
    <property type="entry name" value="HIS_KIN"/>
    <property type="match status" value="1"/>
</dbReference>
<feature type="transmembrane region" description="Helical" evidence="11">
    <location>
        <begin position="174"/>
        <end position="196"/>
    </location>
</feature>
<accession>A0A2N3KR11</accession>
<evidence type="ECO:0000256" key="5">
    <source>
        <dbReference type="ARBA" id="ARBA00022679"/>
    </source>
</evidence>
<evidence type="ECO:0000256" key="9">
    <source>
        <dbReference type="ARBA" id="ARBA00023012"/>
    </source>
</evidence>
<dbReference type="InterPro" id="IPR003661">
    <property type="entry name" value="HisK_dim/P_dom"/>
</dbReference>
<evidence type="ECO:0000313" key="15">
    <source>
        <dbReference type="Proteomes" id="UP000233597"/>
    </source>
</evidence>
<dbReference type="SUPFAM" id="SSF47384">
    <property type="entry name" value="Homodimeric domain of signal transducing histidine kinase"/>
    <property type="match status" value="1"/>
</dbReference>
<gene>
    <name evidence="14" type="ORF">COO20_17005</name>
</gene>
<comment type="subcellular location">
    <subcellularLocation>
        <location evidence="2">Membrane</location>
    </subcellularLocation>
</comment>
<keyword evidence="8 11" id="KW-1133">Transmembrane helix</keyword>
<keyword evidence="9" id="KW-0902">Two-component regulatory system</keyword>
<evidence type="ECO:0000256" key="4">
    <source>
        <dbReference type="ARBA" id="ARBA00022553"/>
    </source>
</evidence>
<dbReference type="InterPro" id="IPR003594">
    <property type="entry name" value="HATPase_dom"/>
</dbReference>
<evidence type="ECO:0000259" key="12">
    <source>
        <dbReference type="PROSITE" id="PS50109"/>
    </source>
</evidence>
<dbReference type="Gene3D" id="3.30.565.10">
    <property type="entry name" value="Histidine kinase-like ATPase, C-terminal domain"/>
    <property type="match status" value="1"/>
</dbReference>
<protein>
    <recommendedName>
        <fullName evidence="3">histidine kinase</fullName>
        <ecNumber evidence="3">2.7.13.3</ecNumber>
    </recommendedName>
</protein>
<comment type="catalytic activity">
    <reaction evidence="1">
        <text>ATP + protein L-histidine = ADP + protein N-phospho-L-histidine.</text>
        <dbReference type="EC" id="2.7.13.3"/>
    </reaction>
</comment>
<dbReference type="Pfam" id="PF00512">
    <property type="entry name" value="HisKA"/>
    <property type="match status" value="1"/>
</dbReference>
<dbReference type="Pfam" id="PF02518">
    <property type="entry name" value="HATPase_c"/>
    <property type="match status" value="1"/>
</dbReference>
<evidence type="ECO:0000256" key="2">
    <source>
        <dbReference type="ARBA" id="ARBA00004370"/>
    </source>
</evidence>
<dbReference type="InterPro" id="IPR036890">
    <property type="entry name" value="HATPase_C_sf"/>
</dbReference>
<dbReference type="PANTHER" id="PTHR45436">
    <property type="entry name" value="SENSOR HISTIDINE KINASE YKOH"/>
    <property type="match status" value="1"/>
</dbReference>
<keyword evidence="10 11" id="KW-0472">Membrane</keyword>